<reference evidence="2 3" key="1">
    <citation type="submission" date="2014-04" db="EMBL/GenBank/DDBJ databases">
        <authorList>
            <consortium name="DOE Joint Genome Institute"/>
            <person name="Kuo A."/>
            <person name="Girlanda M."/>
            <person name="Perotto S."/>
            <person name="Kohler A."/>
            <person name="Nagy L.G."/>
            <person name="Floudas D."/>
            <person name="Copeland A."/>
            <person name="Barry K.W."/>
            <person name="Cichocki N."/>
            <person name="Veneault-Fourrey C."/>
            <person name="LaButti K."/>
            <person name="Lindquist E.A."/>
            <person name="Lipzen A."/>
            <person name="Lundell T."/>
            <person name="Morin E."/>
            <person name="Murat C."/>
            <person name="Sun H."/>
            <person name="Tunlid A."/>
            <person name="Henrissat B."/>
            <person name="Grigoriev I.V."/>
            <person name="Hibbett D.S."/>
            <person name="Martin F."/>
            <person name="Nordberg H.P."/>
            <person name="Cantor M.N."/>
            <person name="Hua S.X."/>
        </authorList>
    </citation>
    <scope>NUCLEOTIDE SEQUENCE [LARGE SCALE GENOMIC DNA]</scope>
    <source>
        <strain evidence="2 3">MUT 4182</strain>
    </source>
</reference>
<gene>
    <name evidence="2" type="ORF">M407DRAFT_27611</name>
</gene>
<keyword evidence="1" id="KW-0175">Coiled coil</keyword>
<reference evidence="3" key="2">
    <citation type="submission" date="2015-01" db="EMBL/GenBank/DDBJ databases">
        <title>Evolutionary Origins and Diversification of the Mycorrhizal Mutualists.</title>
        <authorList>
            <consortium name="DOE Joint Genome Institute"/>
            <consortium name="Mycorrhizal Genomics Consortium"/>
            <person name="Kohler A."/>
            <person name="Kuo A."/>
            <person name="Nagy L.G."/>
            <person name="Floudas D."/>
            <person name="Copeland A."/>
            <person name="Barry K.W."/>
            <person name="Cichocki N."/>
            <person name="Veneault-Fourrey C."/>
            <person name="LaButti K."/>
            <person name="Lindquist E.A."/>
            <person name="Lipzen A."/>
            <person name="Lundell T."/>
            <person name="Morin E."/>
            <person name="Murat C."/>
            <person name="Riley R."/>
            <person name="Ohm R."/>
            <person name="Sun H."/>
            <person name="Tunlid A."/>
            <person name="Henrissat B."/>
            <person name="Grigoriev I.V."/>
            <person name="Hibbett D.S."/>
            <person name="Martin F."/>
        </authorList>
    </citation>
    <scope>NUCLEOTIDE SEQUENCE [LARGE SCALE GENOMIC DNA]</scope>
    <source>
        <strain evidence="3">MUT 4182</strain>
    </source>
</reference>
<evidence type="ECO:0000256" key="1">
    <source>
        <dbReference type="SAM" id="Coils"/>
    </source>
</evidence>
<feature type="coiled-coil region" evidence="1">
    <location>
        <begin position="167"/>
        <end position="271"/>
    </location>
</feature>
<sequence length="298" mass="32486">QASDLQNTADETQSSLEEALQSVQTISASNAGNARDLATATASVNELTQKVQRLETRLEMAVTEVARLTTDLTTSELQVSSIAEQLEATRVELSATKTQLDETRKSKELNEGLLNARAAELESKLSASANAHMQLAESIRSYQDQLSKSRDAQNTLHQSLAFSRTQVDELRASIGEQSKELEDLGDQATALIEDKAALESSLSHASNAIKTLERQVSKADRNVVRLSNSNHRLNLEKDSAARDAEEVKKQKETVERKVQTVLGRYAELKEKIAVVQGLMGQAVDAVNDVDMAIDSPIA</sequence>
<dbReference type="EMBL" id="KN823098">
    <property type="protein sequence ID" value="KIO22884.1"/>
    <property type="molecule type" value="Genomic_DNA"/>
</dbReference>
<protein>
    <submittedName>
        <fullName evidence="2">Uncharacterized protein</fullName>
    </submittedName>
</protein>
<feature type="non-terminal residue" evidence="2">
    <location>
        <position position="1"/>
    </location>
</feature>
<accession>A0A0C3QDL6</accession>
<keyword evidence="3" id="KW-1185">Reference proteome</keyword>
<dbReference type="AlphaFoldDB" id="A0A0C3QDL6"/>
<dbReference type="HOGENOM" id="CLU_935569_0_0_1"/>
<proteinExistence type="predicted"/>
<organism evidence="2 3">
    <name type="scientific">Tulasnella calospora MUT 4182</name>
    <dbReference type="NCBI Taxonomy" id="1051891"/>
    <lineage>
        <taxon>Eukaryota</taxon>
        <taxon>Fungi</taxon>
        <taxon>Dikarya</taxon>
        <taxon>Basidiomycota</taxon>
        <taxon>Agaricomycotina</taxon>
        <taxon>Agaricomycetes</taxon>
        <taxon>Cantharellales</taxon>
        <taxon>Tulasnellaceae</taxon>
        <taxon>Tulasnella</taxon>
    </lineage>
</organism>
<evidence type="ECO:0000313" key="3">
    <source>
        <dbReference type="Proteomes" id="UP000054248"/>
    </source>
</evidence>
<dbReference type="Proteomes" id="UP000054248">
    <property type="component" value="Unassembled WGS sequence"/>
</dbReference>
<name>A0A0C3QDL6_9AGAM</name>
<evidence type="ECO:0000313" key="2">
    <source>
        <dbReference type="EMBL" id="KIO22884.1"/>
    </source>
</evidence>
<feature type="coiled-coil region" evidence="1">
    <location>
        <begin position="2"/>
        <end position="103"/>
    </location>
</feature>
<dbReference type="OrthoDB" id="6501521at2759"/>